<keyword evidence="1" id="KW-0134">Cell wall</keyword>
<dbReference type="RefSeq" id="WP_311822937.1">
    <property type="nucleotide sequence ID" value="NZ_JARPYF010000008.1"/>
</dbReference>
<evidence type="ECO:0000256" key="6">
    <source>
        <dbReference type="SAM" id="SignalP"/>
    </source>
</evidence>
<keyword evidence="5" id="KW-0812">Transmembrane</keyword>
<protein>
    <submittedName>
        <fullName evidence="8">LPXTG cell wall anchor domain-containing protein</fullName>
    </submittedName>
</protein>
<accession>A0ABU3F1H4</accession>
<evidence type="ECO:0000259" key="7">
    <source>
        <dbReference type="Pfam" id="PF00746"/>
    </source>
</evidence>
<feature type="transmembrane region" description="Helical" evidence="5">
    <location>
        <begin position="89"/>
        <end position="106"/>
    </location>
</feature>
<name>A0ABU3F1H4_9ENTE</name>
<keyword evidence="5" id="KW-1133">Transmembrane helix</keyword>
<keyword evidence="4" id="KW-0572">Peptidoglycan-anchor</keyword>
<evidence type="ECO:0000313" key="9">
    <source>
        <dbReference type="Proteomes" id="UP001252875"/>
    </source>
</evidence>
<feature type="signal peptide" evidence="6">
    <location>
        <begin position="1"/>
        <end position="28"/>
    </location>
</feature>
<evidence type="ECO:0000313" key="8">
    <source>
        <dbReference type="EMBL" id="MDT2600974.1"/>
    </source>
</evidence>
<evidence type="ECO:0000256" key="2">
    <source>
        <dbReference type="ARBA" id="ARBA00022525"/>
    </source>
</evidence>
<keyword evidence="3 6" id="KW-0732">Signal</keyword>
<reference evidence="8 9" key="1">
    <citation type="submission" date="2023-03" db="EMBL/GenBank/DDBJ databases">
        <authorList>
            <person name="Shen W."/>
            <person name="Cai J."/>
        </authorList>
    </citation>
    <scope>NUCLEOTIDE SEQUENCE [LARGE SCALE GENOMIC DNA]</scope>
    <source>
        <strain evidence="8 9">D6-4</strain>
    </source>
</reference>
<keyword evidence="9" id="KW-1185">Reference proteome</keyword>
<evidence type="ECO:0000256" key="5">
    <source>
        <dbReference type="SAM" id="Phobius"/>
    </source>
</evidence>
<keyword evidence="5" id="KW-0472">Membrane</keyword>
<evidence type="ECO:0000256" key="3">
    <source>
        <dbReference type="ARBA" id="ARBA00022729"/>
    </source>
</evidence>
<dbReference type="Pfam" id="PF00746">
    <property type="entry name" value="Gram_pos_anchor"/>
    <property type="match status" value="1"/>
</dbReference>
<feature type="domain" description="Gram-positive cocci surface proteins LPxTG" evidence="7">
    <location>
        <begin position="76"/>
        <end position="106"/>
    </location>
</feature>
<sequence>MNRIWKIITICTLIYVSISTGVNSDVFAASPTSPQDHKTTPVETKLLRKITPDTLPVNKGTMATSPQSISKSTLTKTALKQLPKTGTDTNFYGILGILLLTLIGVIKRYSTIKEV</sequence>
<evidence type="ECO:0000256" key="1">
    <source>
        <dbReference type="ARBA" id="ARBA00022512"/>
    </source>
</evidence>
<comment type="caution">
    <text evidence="8">The sequence shown here is derived from an EMBL/GenBank/DDBJ whole genome shotgun (WGS) entry which is preliminary data.</text>
</comment>
<gene>
    <name evidence="8" type="ORF">P7D85_14400</name>
</gene>
<evidence type="ECO:0000256" key="4">
    <source>
        <dbReference type="ARBA" id="ARBA00023088"/>
    </source>
</evidence>
<proteinExistence type="predicted"/>
<organism evidence="8 9">
    <name type="scientific">Enterococcus hulanensis</name>
    <dbReference type="NCBI Taxonomy" id="2559929"/>
    <lineage>
        <taxon>Bacteria</taxon>
        <taxon>Bacillati</taxon>
        <taxon>Bacillota</taxon>
        <taxon>Bacilli</taxon>
        <taxon>Lactobacillales</taxon>
        <taxon>Enterococcaceae</taxon>
        <taxon>Enterococcus</taxon>
    </lineage>
</organism>
<dbReference type="InterPro" id="IPR019931">
    <property type="entry name" value="LPXTG_anchor"/>
</dbReference>
<dbReference type="Proteomes" id="UP001252875">
    <property type="component" value="Unassembled WGS sequence"/>
</dbReference>
<feature type="chain" id="PRO_5045176326" evidence="6">
    <location>
        <begin position="29"/>
        <end position="115"/>
    </location>
</feature>
<dbReference type="EMBL" id="JARPYI010000008">
    <property type="protein sequence ID" value="MDT2600974.1"/>
    <property type="molecule type" value="Genomic_DNA"/>
</dbReference>
<dbReference type="NCBIfam" id="TIGR01167">
    <property type="entry name" value="LPXTG_anchor"/>
    <property type="match status" value="1"/>
</dbReference>
<keyword evidence="2" id="KW-0964">Secreted</keyword>